<protein>
    <recommendedName>
        <fullName evidence="3">PIG-L family deacetylase</fullName>
    </recommendedName>
</protein>
<sequence length="246" mass="27302">MPNQELNPEHKLMPFETSSLPPGPWLVFAPHADDETYGMAGSLLKASEEGMDTHLVVMTDGALGGDTENLVDVRNGEVHQAAEILGIESVESWQQPDRGLTVSEELVDRVCDKIREIGAASVFFPGPLELHPDHRIAALLVWAAIQKLGNDAVNPNAYSYEIGVQNPVNLFIDITLQRPRKEQAMAVYASQNDENNYEELVLSLDKGRTFTLPAEVSHAEGFYLYSKEELTTSLKVVTHSIIDLYW</sequence>
<accession>A0A2A4X313</accession>
<organism evidence="1 2">
    <name type="scientific">SAR86 cluster bacterium</name>
    <dbReference type="NCBI Taxonomy" id="2030880"/>
    <lineage>
        <taxon>Bacteria</taxon>
        <taxon>Pseudomonadati</taxon>
        <taxon>Pseudomonadota</taxon>
        <taxon>Gammaproteobacteria</taxon>
        <taxon>SAR86 cluster</taxon>
    </lineage>
</organism>
<dbReference type="InterPro" id="IPR003737">
    <property type="entry name" value="GlcNAc_PI_deacetylase-related"/>
</dbReference>
<evidence type="ECO:0000313" key="1">
    <source>
        <dbReference type="EMBL" id="PCI77072.1"/>
    </source>
</evidence>
<dbReference type="Proteomes" id="UP000218767">
    <property type="component" value="Unassembled WGS sequence"/>
</dbReference>
<dbReference type="EMBL" id="NVUL01000049">
    <property type="protein sequence ID" value="PCI77072.1"/>
    <property type="molecule type" value="Genomic_DNA"/>
</dbReference>
<dbReference type="PANTHER" id="PTHR12993">
    <property type="entry name" value="N-ACETYLGLUCOSAMINYL-PHOSPHATIDYLINOSITOL DE-N-ACETYLASE-RELATED"/>
    <property type="match status" value="1"/>
</dbReference>
<dbReference type="Pfam" id="PF02585">
    <property type="entry name" value="PIG-L"/>
    <property type="match status" value="1"/>
</dbReference>
<dbReference type="InterPro" id="IPR024078">
    <property type="entry name" value="LmbE-like_dom_sf"/>
</dbReference>
<dbReference type="GO" id="GO:0016811">
    <property type="term" value="F:hydrolase activity, acting on carbon-nitrogen (but not peptide) bonds, in linear amides"/>
    <property type="evidence" value="ECO:0007669"/>
    <property type="project" value="TreeGrafter"/>
</dbReference>
<dbReference type="PANTHER" id="PTHR12993:SF11">
    <property type="entry name" value="N-ACETYLGLUCOSAMINYL-PHOSPHATIDYLINOSITOL DE-N-ACETYLASE"/>
    <property type="match status" value="1"/>
</dbReference>
<dbReference type="Gene3D" id="3.40.50.10320">
    <property type="entry name" value="LmbE-like"/>
    <property type="match status" value="1"/>
</dbReference>
<name>A0A2A4X313_9GAMM</name>
<proteinExistence type="predicted"/>
<gene>
    <name evidence="1" type="ORF">COB20_09060</name>
</gene>
<dbReference type="AlphaFoldDB" id="A0A2A4X313"/>
<reference evidence="2" key="1">
    <citation type="submission" date="2017-08" db="EMBL/GenBank/DDBJ databases">
        <title>A dynamic microbial community with high functional redundancy inhabits the cold, oxic subseafloor aquifer.</title>
        <authorList>
            <person name="Tully B.J."/>
            <person name="Wheat C.G."/>
            <person name="Glazer B.T."/>
            <person name="Huber J.A."/>
        </authorList>
    </citation>
    <scope>NUCLEOTIDE SEQUENCE [LARGE SCALE GENOMIC DNA]</scope>
</reference>
<dbReference type="SUPFAM" id="SSF102588">
    <property type="entry name" value="LmbE-like"/>
    <property type="match status" value="1"/>
</dbReference>
<evidence type="ECO:0008006" key="3">
    <source>
        <dbReference type="Google" id="ProtNLM"/>
    </source>
</evidence>
<comment type="caution">
    <text evidence="1">The sequence shown here is derived from an EMBL/GenBank/DDBJ whole genome shotgun (WGS) entry which is preliminary data.</text>
</comment>
<evidence type="ECO:0000313" key="2">
    <source>
        <dbReference type="Proteomes" id="UP000218767"/>
    </source>
</evidence>